<comment type="caution">
    <text evidence="2">The sequence shown here is derived from an EMBL/GenBank/DDBJ whole genome shotgun (WGS) entry which is preliminary data.</text>
</comment>
<evidence type="ECO:0000256" key="1">
    <source>
        <dbReference type="SAM" id="Phobius"/>
    </source>
</evidence>
<dbReference type="OrthoDB" id="2414229at2759"/>
<gene>
    <name evidence="2" type="ORF">BG011_006275</name>
</gene>
<dbReference type="AlphaFoldDB" id="A0A9P6U998"/>
<feature type="transmembrane region" description="Helical" evidence="1">
    <location>
        <begin position="7"/>
        <end position="27"/>
    </location>
</feature>
<keyword evidence="1" id="KW-1133">Transmembrane helix</keyword>
<dbReference type="Proteomes" id="UP000726737">
    <property type="component" value="Unassembled WGS sequence"/>
</dbReference>
<keyword evidence="3" id="KW-1185">Reference proteome</keyword>
<dbReference type="EMBL" id="JAAAJA010000045">
    <property type="protein sequence ID" value="KAG0264698.1"/>
    <property type="molecule type" value="Genomic_DNA"/>
</dbReference>
<sequence>MGLSPYSILKVLLWLQAISLLVLISLLADSSAWIGTILTATGFCFVVIGIGAAHKQSLGYLYSYATLVGVWSLLAIVHVVIICGLITIPEEVMRSVLLLGQKIVNGESDAMRTIVPALYAVQGIAWCMSLVCLVYLRVAMEECPFQDVETQSPMARSLAHTMEAQSNTEDYRGGNRISQRFFGFRPSVVAPHETSTEPSRTMILDMAKGPMTKHHEHMATPYDILEPSETWTEDEKRVSHDSSTIYFPKDRRISQVVVTFMDDDVDAQGPQHQQLAESLIEPMHMTTSDCVIEARTTLIDNINFGLDNMIFDKPNESLTDMIFKAVQPLQTESPSKNEVASRIYAKEHSMGANKDSDQKDLEFKAISITSFATTALSRIGMAHDDSLDCDHRQDRAVEDLARSISKESTSDIPKDRIAQLEQLRQQQQHNQNVLQSLTDQGQELELFSVVSTKHQPSFPVAPVRRSSFSHSFSTLTQRLDMIGEEDSDADVEKDANDSYEYSKHFHMVPSMQPNSTGSHPFSHDMEETRVPEQDATSADGDFLYGAPTTSIEAIQFNTPPLPPPRTKTSITSVPIQDWRNCNSNNNSAITDSLSNNTLNPVPSLAFNLANTFSIKEKQQPTMSSTLASEPTRTIIIPTIVLHPDEEDDEPARVLSDMEIEYLSTMPPTPLRLLIQPWEEFDDEYYDGEGHDSYDYDDYHNDFDQHDEDDGVPEQDQEWGGKACGDMEYDPYAFDVPINLEIDLQVLDNTYTKTTATYGYI</sequence>
<feature type="transmembrane region" description="Helical" evidence="1">
    <location>
        <begin position="33"/>
        <end position="52"/>
    </location>
</feature>
<organism evidence="2 3">
    <name type="scientific">Mortierella polycephala</name>
    <dbReference type="NCBI Taxonomy" id="41804"/>
    <lineage>
        <taxon>Eukaryota</taxon>
        <taxon>Fungi</taxon>
        <taxon>Fungi incertae sedis</taxon>
        <taxon>Mucoromycota</taxon>
        <taxon>Mortierellomycotina</taxon>
        <taxon>Mortierellomycetes</taxon>
        <taxon>Mortierellales</taxon>
        <taxon>Mortierellaceae</taxon>
        <taxon>Mortierella</taxon>
    </lineage>
</organism>
<evidence type="ECO:0000313" key="2">
    <source>
        <dbReference type="EMBL" id="KAG0264698.1"/>
    </source>
</evidence>
<protein>
    <submittedName>
        <fullName evidence="2">Uncharacterized protein</fullName>
    </submittedName>
</protein>
<accession>A0A9P6U998</accession>
<feature type="transmembrane region" description="Helical" evidence="1">
    <location>
        <begin position="64"/>
        <end position="88"/>
    </location>
</feature>
<reference evidence="2" key="1">
    <citation type="journal article" date="2020" name="Fungal Divers.">
        <title>Resolving the Mortierellaceae phylogeny through synthesis of multi-gene phylogenetics and phylogenomics.</title>
        <authorList>
            <person name="Vandepol N."/>
            <person name="Liber J."/>
            <person name="Desiro A."/>
            <person name="Na H."/>
            <person name="Kennedy M."/>
            <person name="Barry K."/>
            <person name="Grigoriev I.V."/>
            <person name="Miller A.N."/>
            <person name="O'Donnell K."/>
            <person name="Stajich J.E."/>
            <person name="Bonito G."/>
        </authorList>
    </citation>
    <scope>NUCLEOTIDE SEQUENCE</scope>
    <source>
        <strain evidence="2">KOD948</strain>
    </source>
</reference>
<evidence type="ECO:0000313" key="3">
    <source>
        <dbReference type="Proteomes" id="UP000726737"/>
    </source>
</evidence>
<keyword evidence="1" id="KW-0812">Transmembrane</keyword>
<name>A0A9P6U998_9FUNG</name>
<keyword evidence="1" id="KW-0472">Membrane</keyword>
<proteinExistence type="predicted"/>